<organism evidence="1 2">
    <name type="scientific">Paractinoplanes toevensis</name>
    <dbReference type="NCBI Taxonomy" id="571911"/>
    <lineage>
        <taxon>Bacteria</taxon>
        <taxon>Bacillati</taxon>
        <taxon>Actinomycetota</taxon>
        <taxon>Actinomycetes</taxon>
        <taxon>Micromonosporales</taxon>
        <taxon>Micromonosporaceae</taxon>
        <taxon>Paractinoplanes</taxon>
    </lineage>
</organism>
<dbReference type="AlphaFoldDB" id="A0A919TDR4"/>
<gene>
    <name evidence="1" type="ORF">Ato02nite_050150</name>
</gene>
<sequence>MSQRLYNRSSRTIAVADVPPDVLAAIEAHAAERLLDPITETAVACVATLSKSLRKPGLFARLGGRMPEAEHQTFAVLIPTTLVVATAGDQRGITVLSTRLADVDLVGQTDPAYAVDSSIHVRGRWGGPDVGSYVVALGDDPAGQAFHAALRTAVAAAKRS</sequence>
<accession>A0A919TDR4</accession>
<evidence type="ECO:0000313" key="2">
    <source>
        <dbReference type="Proteomes" id="UP000677082"/>
    </source>
</evidence>
<dbReference type="EMBL" id="BOQN01000065">
    <property type="protein sequence ID" value="GIM93222.1"/>
    <property type="molecule type" value="Genomic_DNA"/>
</dbReference>
<protein>
    <submittedName>
        <fullName evidence="1">Uncharacterized protein</fullName>
    </submittedName>
</protein>
<dbReference type="RefSeq" id="WP_213009055.1">
    <property type="nucleotide sequence ID" value="NZ_BOQN01000065.1"/>
</dbReference>
<keyword evidence="2" id="KW-1185">Reference proteome</keyword>
<dbReference type="Proteomes" id="UP000677082">
    <property type="component" value="Unassembled WGS sequence"/>
</dbReference>
<proteinExistence type="predicted"/>
<comment type="caution">
    <text evidence="1">The sequence shown here is derived from an EMBL/GenBank/DDBJ whole genome shotgun (WGS) entry which is preliminary data.</text>
</comment>
<reference evidence="1 2" key="1">
    <citation type="submission" date="2021-03" db="EMBL/GenBank/DDBJ databases">
        <title>Whole genome shotgun sequence of Actinoplanes toevensis NBRC 105298.</title>
        <authorList>
            <person name="Komaki H."/>
            <person name="Tamura T."/>
        </authorList>
    </citation>
    <scope>NUCLEOTIDE SEQUENCE [LARGE SCALE GENOMIC DNA]</scope>
    <source>
        <strain evidence="1 2">NBRC 105298</strain>
    </source>
</reference>
<evidence type="ECO:0000313" key="1">
    <source>
        <dbReference type="EMBL" id="GIM93222.1"/>
    </source>
</evidence>
<name>A0A919TDR4_9ACTN</name>